<accession>A0A9K3KD81</accession>
<proteinExistence type="predicted"/>
<organism evidence="2 3">
    <name type="scientific">Nitzschia inconspicua</name>
    <dbReference type="NCBI Taxonomy" id="303405"/>
    <lineage>
        <taxon>Eukaryota</taxon>
        <taxon>Sar</taxon>
        <taxon>Stramenopiles</taxon>
        <taxon>Ochrophyta</taxon>
        <taxon>Bacillariophyta</taxon>
        <taxon>Bacillariophyceae</taxon>
        <taxon>Bacillariophycidae</taxon>
        <taxon>Bacillariales</taxon>
        <taxon>Bacillariaceae</taxon>
        <taxon>Nitzschia</taxon>
    </lineage>
</organism>
<sequence>MHCGKSDEDGPYAVLEIDRKKRRVFVCDGIPLSLQNWYCHILIVMQRTKLVPLDASIWFEEKSKLYLCVDGVQEWSVESTKLLPQKDGYNCGPVACLKVWKTFLPEDIALALLRPGKYRPTVVKKFHELIEKCSKHINWVPKAQRKAIPTNVKWALDESTTGDGDPKAAALLKKNEERKAGPVEVKCTSDGSRKKDADQQTSDSEEVSEFDVVTSDNQTCGVDT</sequence>
<evidence type="ECO:0000313" key="3">
    <source>
        <dbReference type="Proteomes" id="UP000693970"/>
    </source>
</evidence>
<name>A0A9K3KD81_9STRA</name>
<evidence type="ECO:0000313" key="2">
    <source>
        <dbReference type="EMBL" id="KAG7341567.1"/>
    </source>
</evidence>
<feature type="compositionally biased region" description="Polar residues" evidence="1">
    <location>
        <begin position="214"/>
        <end position="224"/>
    </location>
</feature>
<dbReference type="Proteomes" id="UP000693970">
    <property type="component" value="Unassembled WGS sequence"/>
</dbReference>
<comment type="caution">
    <text evidence="2">The sequence shown here is derived from an EMBL/GenBank/DDBJ whole genome shotgun (WGS) entry which is preliminary data.</text>
</comment>
<reference evidence="2" key="2">
    <citation type="submission" date="2021-04" db="EMBL/GenBank/DDBJ databases">
        <authorList>
            <person name="Podell S."/>
        </authorList>
    </citation>
    <scope>NUCLEOTIDE SEQUENCE</scope>
    <source>
        <strain evidence="2">Hildebrandi</strain>
    </source>
</reference>
<feature type="region of interest" description="Disordered" evidence="1">
    <location>
        <begin position="157"/>
        <end position="224"/>
    </location>
</feature>
<protein>
    <submittedName>
        <fullName evidence="2">Uncharacterized protein</fullName>
    </submittedName>
</protein>
<keyword evidence="3" id="KW-1185">Reference proteome</keyword>
<dbReference type="AlphaFoldDB" id="A0A9K3KD81"/>
<reference evidence="2" key="1">
    <citation type="journal article" date="2021" name="Sci. Rep.">
        <title>Diploid genomic architecture of Nitzschia inconspicua, an elite biomass production diatom.</title>
        <authorList>
            <person name="Oliver A."/>
            <person name="Podell S."/>
            <person name="Pinowska A."/>
            <person name="Traller J.C."/>
            <person name="Smith S.R."/>
            <person name="McClure R."/>
            <person name="Beliaev A."/>
            <person name="Bohutskyi P."/>
            <person name="Hill E.A."/>
            <person name="Rabines A."/>
            <person name="Zheng H."/>
            <person name="Allen L.Z."/>
            <person name="Kuo A."/>
            <person name="Grigoriev I.V."/>
            <person name="Allen A.E."/>
            <person name="Hazlebeck D."/>
            <person name="Allen E.E."/>
        </authorList>
    </citation>
    <scope>NUCLEOTIDE SEQUENCE</scope>
    <source>
        <strain evidence="2">Hildebrandi</strain>
    </source>
</reference>
<gene>
    <name evidence="2" type="ORF">IV203_023520</name>
</gene>
<dbReference type="EMBL" id="JAGRRH010000026">
    <property type="protein sequence ID" value="KAG7341567.1"/>
    <property type="molecule type" value="Genomic_DNA"/>
</dbReference>
<evidence type="ECO:0000256" key="1">
    <source>
        <dbReference type="SAM" id="MobiDB-lite"/>
    </source>
</evidence>